<proteinExistence type="predicted"/>
<keyword evidence="2" id="KW-1185">Reference proteome</keyword>
<name>A0A9D3RHD2_ANGAN</name>
<sequence length="226" mass="27199">MVKRKECMPEIYVLDNEKKCNMVSLSVKKVYGRLIVIVIKEPAAERVWRRVFENMDVKKIWSNGNIKYNRIECENNDFLIKHKCDRIYTNVVLNKINNESFLHYFFDCNDLVDFFGFLKKLLKENWCVQLDLEEGWRKLFLFGVFEKSKTVNFCLINFVLSHARLAVVYRRNYVHFEGRKVNVKCLFKSLMKRDVEFICKHGSKEFFVSGNKLIYEGERREIVFNW</sequence>
<dbReference type="AlphaFoldDB" id="A0A9D3RHD2"/>
<gene>
    <name evidence="1" type="ORF">ANANG_G00307430</name>
</gene>
<evidence type="ECO:0000313" key="2">
    <source>
        <dbReference type="Proteomes" id="UP001044222"/>
    </source>
</evidence>
<organism evidence="1 2">
    <name type="scientific">Anguilla anguilla</name>
    <name type="common">European freshwater eel</name>
    <name type="synonym">Muraena anguilla</name>
    <dbReference type="NCBI Taxonomy" id="7936"/>
    <lineage>
        <taxon>Eukaryota</taxon>
        <taxon>Metazoa</taxon>
        <taxon>Chordata</taxon>
        <taxon>Craniata</taxon>
        <taxon>Vertebrata</taxon>
        <taxon>Euteleostomi</taxon>
        <taxon>Actinopterygii</taxon>
        <taxon>Neopterygii</taxon>
        <taxon>Teleostei</taxon>
        <taxon>Anguilliformes</taxon>
        <taxon>Anguillidae</taxon>
        <taxon>Anguilla</taxon>
    </lineage>
</organism>
<dbReference type="Proteomes" id="UP001044222">
    <property type="component" value="Chromosome 19"/>
</dbReference>
<comment type="caution">
    <text evidence="1">The sequence shown here is derived from an EMBL/GenBank/DDBJ whole genome shotgun (WGS) entry which is preliminary data.</text>
</comment>
<protein>
    <submittedName>
        <fullName evidence="1">Uncharacterized protein</fullName>
    </submittedName>
</protein>
<evidence type="ECO:0000313" key="1">
    <source>
        <dbReference type="EMBL" id="KAG5830189.1"/>
    </source>
</evidence>
<dbReference type="EMBL" id="JAFIRN010000019">
    <property type="protein sequence ID" value="KAG5830189.1"/>
    <property type="molecule type" value="Genomic_DNA"/>
</dbReference>
<reference evidence="1" key="1">
    <citation type="submission" date="2021-01" db="EMBL/GenBank/DDBJ databases">
        <title>A chromosome-scale assembly of European eel, Anguilla anguilla.</title>
        <authorList>
            <person name="Henkel C."/>
            <person name="Jong-Raadsen S.A."/>
            <person name="Dufour S."/>
            <person name="Weltzien F.-A."/>
            <person name="Palstra A.P."/>
            <person name="Pelster B."/>
            <person name="Spaink H.P."/>
            <person name="Van Den Thillart G.E."/>
            <person name="Jansen H."/>
            <person name="Zahm M."/>
            <person name="Klopp C."/>
            <person name="Cedric C."/>
            <person name="Louis A."/>
            <person name="Berthelot C."/>
            <person name="Parey E."/>
            <person name="Roest Crollius H."/>
            <person name="Montfort J."/>
            <person name="Robinson-Rechavi M."/>
            <person name="Bucao C."/>
            <person name="Bouchez O."/>
            <person name="Gislard M."/>
            <person name="Lluch J."/>
            <person name="Milhes M."/>
            <person name="Lampietro C."/>
            <person name="Lopez Roques C."/>
            <person name="Donnadieu C."/>
            <person name="Braasch I."/>
            <person name="Desvignes T."/>
            <person name="Postlethwait J."/>
            <person name="Bobe J."/>
            <person name="Guiguen Y."/>
            <person name="Dirks R."/>
        </authorList>
    </citation>
    <scope>NUCLEOTIDE SEQUENCE</scope>
    <source>
        <strain evidence="1">Tag_6206</strain>
        <tissue evidence="1">Liver</tissue>
    </source>
</reference>
<accession>A0A9D3RHD2</accession>